<dbReference type="EnsemblMetazoa" id="PHUM171820-RA">
    <property type="protein sequence ID" value="PHUM171820-PA"/>
    <property type="gene ID" value="PHUM171820"/>
</dbReference>
<dbReference type="GeneID" id="8236728"/>
<evidence type="ECO:0000259" key="6">
    <source>
        <dbReference type="Pfam" id="PF17213"/>
    </source>
</evidence>
<dbReference type="GO" id="GO:0006139">
    <property type="term" value="P:nucleobase-containing compound metabolic process"/>
    <property type="evidence" value="ECO:0007669"/>
    <property type="project" value="InterPro"/>
</dbReference>
<feature type="compositionally biased region" description="Acidic residues" evidence="5">
    <location>
        <begin position="425"/>
        <end position="444"/>
    </location>
</feature>
<dbReference type="OMA" id="YTEEHML"/>
<feature type="compositionally biased region" description="Polar residues" evidence="5">
    <location>
        <begin position="859"/>
        <end position="869"/>
    </location>
</feature>
<feature type="compositionally biased region" description="Acidic residues" evidence="5">
    <location>
        <begin position="1"/>
        <end position="13"/>
    </location>
</feature>
<dbReference type="InterPro" id="IPR033768">
    <property type="entry name" value="Hydin_ADK"/>
</dbReference>
<feature type="coiled-coil region" evidence="4">
    <location>
        <begin position="647"/>
        <end position="678"/>
    </location>
</feature>
<evidence type="ECO:0000313" key="9">
    <source>
        <dbReference type="Proteomes" id="UP000009046"/>
    </source>
</evidence>
<accession>E0VG29</accession>
<dbReference type="eggNOG" id="KOG3078">
    <property type="taxonomic scope" value="Eukaryota"/>
</dbReference>
<dbReference type="InterPro" id="IPR036291">
    <property type="entry name" value="NAD(P)-bd_dom_sf"/>
</dbReference>
<keyword evidence="2" id="KW-0547">Nucleotide-binding</keyword>
<reference evidence="8" key="3">
    <citation type="submission" date="2020-05" db="UniProtKB">
        <authorList>
            <consortium name="EnsemblMetazoa"/>
        </authorList>
    </citation>
    <scope>IDENTIFICATION</scope>
    <source>
        <strain evidence="8">USDA</strain>
    </source>
</reference>
<dbReference type="InterPro" id="IPR007858">
    <property type="entry name" value="Dpy-30_motif"/>
</dbReference>
<name>E0VG29_PEDHC</name>
<dbReference type="CDD" id="cd22967">
    <property type="entry name" value="DD_AK7"/>
    <property type="match status" value="1"/>
</dbReference>
<dbReference type="KEGG" id="phu:Phum_PHUM171820"/>
<dbReference type="HOGENOM" id="CLU_015567_0_0_1"/>
<proteinExistence type="predicted"/>
<evidence type="ECO:0000313" key="7">
    <source>
        <dbReference type="EMBL" id="EEB12335.1"/>
    </source>
</evidence>
<feature type="compositionally biased region" description="Low complexity" evidence="5">
    <location>
        <begin position="811"/>
        <end position="837"/>
    </location>
</feature>
<dbReference type="Pfam" id="PF05186">
    <property type="entry name" value="Dpy-30"/>
    <property type="match status" value="1"/>
</dbReference>
<keyword evidence="3" id="KW-0418">Kinase</keyword>
<dbReference type="Proteomes" id="UP000009046">
    <property type="component" value="Unassembled WGS sequence"/>
</dbReference>
<feature type="region of interest" description="Disordered" evidence="5">
    <location>
        <begin position="1"/>
        <end position="48"/>
    </location>
</feature>
<dbReference type="EMBL" id="AAZO01001996">
    <property type="status" value="NOT_ANNOTATED_CDS"/>
    <property type="molecule type" value="Genomic_DNA"/>
</dbReference>
<dbReference type="STRING" id="121224.E0VG29"/>
<dbReference type="Pfam" id="PF17213">
    <property type="entry name" value="Hydin_ADK"/>
    <property type="match status" value="1"/>
</dbReference>
<dbReference type="InParanoid" id="E0VG29"/>
<dbReference type="InterPro" id="IPR000850">
    <property type="entry name" value="Adenylat/UMP-CMP_kin"/>
</dbReference>
<feature type="compositionally biased region" description="Polar residues" evidence="5">
    <location>
        <begin position="838"/>
        <end position="851"/>
    </location>
</feature>
<keyword evidence="4" id="KW-0175">Coiled coil</keyword>
<reference evidence="7" key="2">
    <citation type="submission" date="2007-04" db="EMBL/GenBank/DDBJ databases">
        <title>The genome of the human body louse.</title>
        <authorList>
            <consortium name="The Human Body Louse Genome Consortium"/>
            <person name="Kirkness E."/>
            <person name="Walenz B."/>
            <person name="Hass B."/>
            <person name="Bruggner R."/>
            <person name="Strausberg R."/>
        </authorList>
    </citation>
    <scope>NUCLEOTIDE SEQUENCE</scope>
    <source>
        <strain evidence="7">USDA</strain>
    </source>
</reference>
<dbReference type="EMBL" id="DS235131">
    <property type="protein sequence ID" value="EEB12335.1"/>
    <property type="molecule type" value="Genomic_DNA"/>
</dbReference>
<dbReference type="GO" id="GO:0019205">
    <property type="term" value="F:nucleobase-containing compound kinase activity"/>
    <property type="evidence" value="ECO:0007669"/>
    <property type="project" value="InterPro"/>
</dbReference>
<dbReference type="GO" id="GO:0005524">
    <property type="term" value="F:ATP binding"/>
    <property type="evidence" value="ECO:0007669"/>
    <property type="project" value="InterPro"/>
</dbReference>
<evidence type="ECO:0000256" key="2">
    <source>
        <dbReference type="ARBA" id="ARBA00022741"/>
    </source>
</evidence>
<dbReference type="InterPro" id="IPR047499">
    <property type="entry name" value="DD_AK7"/>
</dbReference>
<dbReference type="CTD" id="8236728"/>
<dbReference type="OrthoDB" id="10262413at2759"/>
<reference evidence="7" key="1">
    <citation type="submission" date="2007-04" db="EMBL/GenBank/DDBJ databases">
        <title>Annotation of Pediculus humanus corporis strain USDA.</title>
        <authorList>
            <person name="Kirkness E."/>
            <person name="Hannick L."/>
            <person name="Hass B."/>
            <person name="Bruggner R."/>
            <person name="Lawson D."/>
            <person name="Bidwell S."/>
            <person name="Joardar V."/>
            <person name="Caler E."/>
            <person name="Walenz B."/>
            <person name="Inman J."/>
            <person name="Schobel S."/>
            <person name="Galinsky K."/>
            <person name="Amedeo P."/>
            <person name="Strausberg R."/>
        </authorList>
    </citation>
    <scope>NUCLEOTIDE SEQUENCE</scope>
    <source>
        <strain evidence="7">USDA</strain>
    </source>
</reference>
<organism>
    <name type="scientific">Pediculus humanus subsp. corporis</name>
    <name type="common">Body louse</name>
    <dbReference type="NCBI Taxonomy" id="121224"/>
    <lineage>
        <taxon>Eukaryota</taxon>
        <taxon>Metazoa</taxon>
        <taxon>Ecdysozoa</taxon>
        <taxon>Arthropoda</taxon>
        <taxon>Hexapoda</taxon>
        <taxon>Insecta</taxon>
        <taxon>Pterygota</taxon>
        <taxon>Neoptera</taxon>
        <taxon>Paraneoptera</taxon>
        <taxon>Psocodea</taxon>
        <taxon>Troctomorpha</taxon>
        <taxon>Phthiraptera</taxon>
        <taxon>Anoplura</taxon>
        <taxon>Pediculidae</taxon>
        <taxon>Pediculus</taxon>
    </lineage>
</organism>
<dbReference type="RefSeq" id="XP_002425073.1">
    <property type="nucleotide sequence ID" value="XM_002425028.1"/>
</dbReference>
<evidence type="ECO:0000256" key="4">
    <source>
        <dbReference type="SAM" id="Coils"/>
    </source>
</evidence>
<feature type="domain" description="Hydin adenylate kinase-like" evidence="6">
    <location>
        <begin position="367"/>
        <end position="475"/>
    </location>
</feature>
<dbReference type="PANTHER" id="PTHR23359">
    <property type="entry name" value="NUCLEOTIDE KINASE"/>
    <property type="match status" value="1"/>
</dbReference>
<gene>
    <name evidence="8" type="primary">8236728</name>
    <name evidence="7" type="ORF">Phum_PHUM171820</name>
</gene>
<sequence>MVLEDDEEEDEEMRSEYSNVDNDFDGTMDDKNDDELYPESEEKRPTSKYYRSDEYEVIGSLNFLKNPDYKRPEGIIEILDNENKSEYLEKILMCGVIVYDITNDLYCHPSQIEEAKWVAECRIFLIFNEKTQPKFFAKYQDCRTFILVSTLLTWAKTKPIDPDDPSLPFTERDFRKRKPHSNYKIHCQLEKRITELGKKYPKNFRTVVIGAGIPYGHEEDILHIYFKMAWLNSPHLPIFGSGKNILPVIHIDSLSSIIRNIIDDFPEKMSYIVAMDPQTITLNEVAKLLAKNLGNGKVLKVNKEEAFLYNEVEQKIFDMLTANINIYPNYIMNKENIVWGTDRPFNENIKKLIEEYKIARGLLPVKIFMHGPPASGKSFMASRLSKYYDIPHLHVKKIIQDTIQEMKDKIQAIKNKNESVKEKDDNDENLEEEEDDEEEEEEEEDLDTLVAKLAEIEQNMNSSEKKRLDEEYVIQFFKKKMMSNACLNKGFVIDGYPKTMEDTKKLYEVDEETQIEKDAADDEEQIDVSALSNALILPEYVESLDASDEYLINRVIKMPEKSVLNSHYEEAEMCRRLSQFRALNTEDNTPLIYYDELEIHPMIYDIENDTDPLMSSTFKAIVNRIGPPRNYNKSVEDIINEQRKFCEDQMKENLRLQKEDIKKKNEEKRENIEQWMLLKNRELEMEEKALLVMGMPLRHYLMKYIFPTLTRGLVEVARLRPDDPVDFLSEFLFQENPEGKMFQPNFEEREKKLEDALKEYEGYSTSSTTSEPFSSTKTYSTEKSAKSHAISKVSSYKCSLVSKKSTKSSKSKQSPRSTKSTKSSKSTKSKAGSKTESCTCAKSPSLSTCSSDIDPPTPTSCSCTLSESYETPEDDEPLKRKGQPGTCKCPCVT</sequence>
<dbReference type="Gene3D" id="3.40.50.300">
    <property type="entry name" value="P-loop containing nucleotide triphosphate hydrolases"/>
    <property type="match status" value="1"/>
</dbReference>
<dbReference type="InterPro" id="IPR027417">
    <property type="entry name" value="P-loop_NTPase"/>
</dbReference>
<keyword evidence="9" id="KW-1185">Reference proteome</keyword>
<feature type="region of interest" description="Disordered" evidence="5">
    <location>
        <begin position="804"/>
        <end position="885"/>
    </location>
</feature>
<dbReference type="Gene3D" id="3.40.50.720">
    <property type="entry name" value="NAD(P)-binding Rossmann-like Domain"/>
    <property type="match status" value="1"/>
</dbReference>
<dbReference type="SUPFAM" id="SSF52540">
    <property type="entry name" value="P-loop containing nucleoside triphosphate hydrolases"/>
    <property type="match status" value="1"/>
</dbReference>
<dbReference type="AlphaFoldDB" id="E0VG29"/>
<dbReference type="VEuPathDB" id="VectorBase:PHUM171820"/>
<dbReference type="Gene3D" id="1.20.890.10">
    <property type="entry name" value="cAMP-dependent protein kinase regulatory subunit, dimerization-anchoring domain"/>
    <property type="match status" value="1"/>
</dbReference>
<feature type="region of interest" description="Disordered" evidence="5">
    <location>
        <begin position="416"/>
        <end position="444"/>
    </location>
</feature>
<dbReference type="SUPFAM" id="SSF51735">
    <property type="entry name" value="NAD(P)-binding Rossmann-fold domains"/>
    <property type="match status" value="1"/>
</dbReference>
<protein>
    <recommendedName>
        <fullName evidence="6">Hydin adenylate kinase-like domain-containing protein</fullName>
    </recommendedName>
</protein>
<keyword evidence="1" id="KW-0808">Transferase</keyword>
<evidence type="ECO:0000256" key="5">
    <source>
        <dbReference type="SAM" id="MobiDB-lite"/>
    </source>
</evidence>
<evidence type="ECO:0000313" key="8">
    <source>
        <dbReference type="EnsemblMetazoa" id="PHUM171820-PA"/>
    </source>
</evidence>
<evidence type="ECO:0000256" key="3">
    <source>
        <dbReference type="ARBA" id="ARBA00022777"/>
    </source>
</evidence>
<feature type="compositionally biased region" description="Acidic residues" evidence="5">
    <location>
        <begin position="22"/>
        <end position="39"/>
    </location>
</feature>
<evidence type="ECO:0000256" key="1">
    <source>
        <dbReference type="ARBA" id="ARBA00022679"/>
    </source>
</evidence>